<dbReference type="Proteomes" id="UP000680714">
    <property type="component" value="Unassembled WGS sequence"/>
</dbReference>
<keyword evidence="1" id="KW-0472">Membrane</keyword>
<dbReference type="InterPro" id="IPR008621">
    <property type="entry name" value="Cbb3-typ_cyt_oxidase_comp"/>
</dbReference>
<dbReference type="EMBL" id="JAGTUF010000055">
    <property type="protein sequence ID" value="MBR9973930.1"/>
    <property type="molecule type" value="Genomic_DNA"/>
</dbReference>
<dbReference type="CDD" id="cd01324">
    <property type="entry name" value="cbb3_Oxidase_CcoQ"/>
    <property type="match status" value="1"/>
</dbReference>
<evidence type="ECO:0000313" key="3">
    <source>
        <dbReference type="Proteomes" id="UP000680714"/>
    </source>
</evidence>
<proteinExistence type="predicted"/>
<feature type="transmembrane region" description="Helical" evidence="1">
    <location>
        <begin position="12"/>
        <end position="30"/>
    </location>
</feature>
<keyword evidence="3" id="KW-1185">Reference proteome</keyword>
<comment type="caution">
    <text evidence="2">The sequence shown here is derived from an EMBL/GenBank/DDBJ whole genome shotgun (WGS) entry which is preliminary data.</text>
</comment>
<protein>
    <submittedName>
        <fullName evidence="2">Cbb3-type cytochrome c oxidase subunit 3</fullName>
    </submittedName>
</protein>
<organism evidence="2 3">
    <name type="scientific">Magnetospirillum sulfuroxidans</name>
    <dbReference type="NCBI Taxonomy" id="611300"/>
    <lineage>
        <taxon>Bacteria</taxon>
        <taxon>Pseudomonadati</taxon>
        <taxon>Pseudomonadota</taxon>
        <taxon>Alphaproteobacteria</taxon>
        <taxon>Rhodospirillales</taxon>
        <taxon>Rhodospirillaceae</taxon>
        <taxon>Magnetospirillum</taxon>
    </lineage>
</organism>
<dbReference type="Pfam" id="PF05545">
    <property type="entry name" value="FixQ"/>
    <property type="match status" value="1"/>
</dbReference>
<dbReference type="RefSeq" id="WP_211552108.1">
    <property type="nucleotide sequence ID" value="NZ_JAGTUF010000055.1"/>
</dbReference>
<evidence type="ECO:0000313" key="2">
    <source>
        <dbReference type="EMBL" id="MBR9973930.1"/>
    </source>
</evidence>
<accession>A0ABS5IHM9</accession>
<name>A0ABS5IHM9_9PROT</name>
<reference evidence="2 3" key="1">
    <citation type="submission" date="2021-04" db="EMBL/GenBank/DDBJ databases">
        <title>Magnetospirillum sulfuroxidans sp. nov., a facultative chemolithoautotrophic sulfur-oxidizing alphaproteobacterium isolated from freshwater sediment and proposals for Paramagetospirillum gen. nov., and Magnetospirillaceae fam. nov.</title>
        <authorList>
            <person name="Koziaeva V."/>
            <person name="Geelhoed J.S."/>
            <person name="Sorokin D.Y."/>
            <person name="Grouzdev D.S."/>
        </authorList>
    </citation>
    <scope>NUCLEOTIDE SEQUENCE [LARGE SCALE GENOMIC DNA]</scope>
    <source>
        <strain evidence="2 3">J10</strain>
    </source>
</reference>
<keyword evidence="1" id="KW-1133">Transmembrane helix</keyword>
<gene>
    <name evidence="2" type="ORF">KEC16_19610</name>
</gene>
<keyword evidence="1" id="KW-0812">Transmembrane</keyword>
<sequence>MTLETISEFFRSLWGVWLMVLFLGIVFYAFRPKNKDRLEAYGEIPLRDDDDKER</sequence>
<evidence type="ECO:0000256" key="1">
    <source>
        <dbReference type="SAM" id="Phobius"/>
    </source>
</evidence>